<dbReference type="Proteomes" id="UP000823521">
    <property type="component" value="Unassembled WGS sequence"/>
</dbReference>
<keyword evidence="3" id="KW-1185">Reference proteome</keyword>
<comment type="caution">
    <text evidence="2">The sequence shown here is derived from an EMBL/GenBank/DDBJ whole genome shotgun (WGS) entry which is preliminary data.</text>
</comment>
<gene>
    <name evidence="2" type="ORF">GSF22_08200</name>
</gene>
<protein>
    <submittedName>
        <fullName evidence="2">Winged helix DNA-binding domain-containing protein</fullName>
    </submittedName>
</protein>
<dbReference type="EMBL" id="WVUH01000046">
    <property type="protein sequence ID" value="MBO4205988.1"/>
    <property type="molecule type" value="Genomic_DNA"/>
</dbReference>
<name>A0ABS3VN64_MICEH</name>
<accession>A0ABS3VN64</accession>
<evidence type="ECO:0000313" key="2">
    <source>
        <dbReference type="EMBL" id="MBO4205988.1"/>
    </source>
</evidence>
<organism evidence="2 3">
    <name type="scientific">Micromonospora echinofusca</name>
    <dbReference type="NCBI Taxonomy" id="47858"/>
    <lineage>
        <taxon>Bacteria</taxon>
        <taxon>Bacillati</taxon>
        <taxon>Actinomycetota</taxon>
        <taxon>Actinomycetes</taxon>
        <taxon>Micromonosporales</taxon>
        <taxon>Micromonosporaceae</taxon>
        <taxon>Micromonospora</taxon>
    </lineage>
</organism>
<dbReference type="GO" id="GO:0003677">
    <property type="term" value="F:DNA binding"/>
    <property type="evidence" value="ECO:0007669"/>
    <property type="project" value="UniProtKB-KW"/>
</dbReference>
<evidence type="ECO:0000313" key="3">
    <source>
        <dbReference type="Proteomes" id="UP000823521"/>
    </source>
</evidence>
<dbReference type="PANTHER" id="PTHR38479">
    <property type="entry name" value="LMO0824 PROTEIN"/>
    <property type="match status" value="1"/>
</dbReference>
<evidence type="ECO:0000256" key="1">
    <source>
        <dbReference type="SAM" id="MobiDB-lite"/>
    </source>
</evidence>
<feature type="region of interest" description="Disordered" evidence="1">
    <location>
        <begin position="183"/>
        <end position="206"/>
    </location>
</feature>
<reference evidence="2 3" key="1">
    <citation type="submission" date="2019-12" db="EMBL/GenBank/DDBJ databases">
        <title>Whole genome sequencing of endophytic Actinobacterium Micromonospora sp. MPMI6T.</title>
        <authorList>
            <person name="Evv R."/>
            <person name="Podile A.R."/>
        </authorList>
    </citation>
    <scope>NUCLEOTIDE SEQUENCE [LARGE SCALE GENOMIC DNA]</scope>
    <source>
        <strain evidence="2 3">MPMI6</strain>
    </source>
</reference>
<dbReference type="InterPro" id="IPR009351">
    <property type="entry name" value="AlkZ-like"/>
</dbReference>
<dbReference type="PANTHER" id="PTHR38479:SF2">
    <property type="entry name" value="WINGED HELIX DNA-BINDING DOMAIN-CONTAINING PROTEIN"/>
    <property type="match status" value="1"/>
</dbReference>
<sequence>MMATVKLTADRVLAWRFRQHLLHRPAGTGADPQPDVTTVVARLCGVQAQVSSAAAQAVAARQADPVPGTVTAALADRRLLRTWAMRGTLHLLTVGEAPALLSLLAAARTWEKGSWQRSFVTLRQLDAITEAAYAALDGRVLTREELTAEIVERTGDAALAGQLSSAWGAVLKPLAWQGLLVNGPSRTTGQDTGQPGPAGPGRGGAVTFTRPDTHLPDWPGLPDPAVAARTVVPAYLGAYGPATPETFDAWPCRGATRKATLRSWFAELVSTGELVTVEVDGGPAYARAADVDDLATAVPVDGVRLLPAFDQWILGPGTKDTMIIPPGRRSSVSLAAGWIAATVVHHGRVVGTWKPRDGVPEVTLWPESPPVPADQIEAEVTRLQTYLGKDDDDA</sequence>
<keyword evidence="2" id="KW-0238">DNA-binding</keyword>
<dbReference type="Pfam" id="PF06224">
    <property type="entry name" value="AlkZ-like"/>
    <property type="match status" value="1"/>
</dbReference>
<proteinExistence type="predicted"/>